<evidence type="ECO:0000313" key="2">
    <source>
        <dbReference type="EMBL" id="MFD1367360.1"/>
    </source>
</evidence>
<dbReference type="RefSeq" id="WP_317796031.1">
    <property type="nucleotide sequence ID" value="NZ_AP028461.1"/>
</dbReference>
<comment type="caution">
    <text evidence="2">The sequence shown here is derived from an EMBL/GenBank/DDBJ whole genome shotgun (WGS) entry which is preliminary data.</text>
</comment>
<feature type="transmembrane region" description="Helical" evidence="1">
    <location>
        <begin position="38"/>
        <end position="60"/>
    </location>
</feature>
<protein>
    <submittedName>
        <fullName evidence="2">Uncharacterized protein</fullName>
    </submittedName>
</protein>
<name>A0ABW4A9B7_9ACTN</name>
<keyword evidence="1" id="KW-1133">Transmembrane helix</keyword>
<proteinExistence type="predicted"/>
<evidence type="ECO:0000313" key="3">
    <source>
        <dbReference type="Proteomes" id="UP001597183"/>
    </source>
</evidence>
<keyword evidence="3" id="KW-1185">Reference proteome</keyword>
<sequence>MIGSRSAAVQCALGATGMTAAGAVLLFLGVLAGGGLEVAYVGGAALGIGSLILYGTALWLRLTGAPPRDAVLLVEGDRTDRPARQAS</sequence>
<feature type="transmembrane region" description="Helical" evidence="1">
    <location>
        <begin position="12"/>
        <end position="32"/>
    </location>
</feature>
<keyword evidence="1" id="KW-0812">Transmembrane</keyword>
<dbReference type="Proteomes" id="UP001597183">
    <property type="component" value="Unassembled WGS sequence"/>
</dbReference>
<keyword evidence="1" id="KW-0472">Membrane</keyword>
<gene>
    <name evidence="2" type="ORF">ACFQ5G_18545</name>
</gene>
<dbReference type="EMBL" id="JBHTMK010000023">
    <property type="protein sequence ID" value="MFD1367360.1"/>
    <property type="molecule type" value="Genomic_DNA"/>
</dbReference>
<organism evidence="2 3">
    <name type="scientific">Actinoplanes sichuanensis</name>
    <dbReference type="NCBI Taxonomy" id="512349"/>
    <lineage>
        <taxon>Bacteria</taxon>
        <taxon>Bacillati</taxon>
        <taxon>Actinomycetota</taxon>
        <taxon>Actinomycetes</taxon>
        <taxon>Micromonosporales</taxon>
        <taxon>Micromonosporaceae</taxon>
        <taxon>Actinoplanes</taxon>
    </lineage>
</organism>
<evidence type="ECO:0000256" key="1">
    <source>
        <dbReference type="SAM" id="Phobius"/>
    </source>
</evidence>
<reference evidence="3" key="1">
    <citation type="journal article" date="2019" name="Int. J. Syst. Evol. Microbiol.">
        <title>The Global Catalogue of Microorganisms (GCM) 10K type strain sequencing project: providing services to taxonomists for standard genome sequencing and annotation.</title>
        <authorList>
            <consortium name="The Broad Institute Genomics Platform"/>
            <consortium name="The Broad Institute Genome Sequencing Center for Infectious Disease"/>
            <person name="Wu L."/>
            <person name="Ma J."/>
        </authorList>
    </citation>
    <scope>NUCLEOTIDE SEQUENCE [LARGE SCALE GENOMIC DNA]</scope>
    <source>
        <strain evidence="3">CCM 7526</strain>
    </source>
</reference>
<accession>A0ABW4A9B7</accession>